<gene>
    <name evidence="1" type="ORF">Micbo1qcDRAFT_207227</name>
</gene>
<name>A0A136IUA6_9PEZI</name>
<organism evidence="1 2">
    <name type="scientific">Microdochium bolleyi</name>
    <dbReference type="NCBI Taxonomy" id="196109"/>
    <lineage>
        <taxon>Eukaryota</taxon>
        <taxon>Fungi</taxon>
        <taxon>Dikarya</taxon>
        <taxon>Ascomycota</taxon>
        <taxon>Pezizomycotina</taxon>
        <taxon>Sordariomycetes</taxon>
        <taxon>Xylariomycetidae</taxon>
        <taxon>Xylariales</taxon>
        <taxon>Microdochiaceae</taxon>
        <taxon>Microdochium</taxon>
    </lineage>
</organism>
<accession>A0A136IUA6</accession>
<reference evidence="2" key="1">
    <citation type="submission" date="2016-02" db="EMBL/GenBank/DDBJ databases">
        <title>Draft genome sequence of Microdochium bolleyi, a fungal endophyte of beachgrass.</title>
        <authorList>
            <consortium name="DOE Joint Genome Institute"/>
            <person name="David A.S."/>
            <person name="May G."/>
            <person name="Haridas S."/>
            <person name="Lim J."/>
            <person name="Wang M."/>
            <person name="Labutti K."/>
            <person name="Lipzen A."/>
            <person name="Barry K."/>
            <person name="Grigoriev I.V."/>
        </authorList>
    </citation>
    <scope>NUCLEOTIDE SEQUENCE [LARGE SCALE GENOMIC DNA]</scope>
    <source>
        <strain evidence="2">J235TASD1</strain>
    </source>
</reference>
<evidence type="ECO:0000313" key="1">
    <source>
        <dbReference type="EMBL" id="KXJ88507.1"/>
    </source>
</evidence>
<protein>
    <recommendedName>
        <fullName evidence="3">Protein kinase domain-containing protein</fullName>
    </recommendedName>
</protein>
<proteinExistence type="predicted"/>
<evidence type="ECO:0008006" key="3">
    <source>
        <dbReference type="Google" id="ProtNLM"/>
    </source>
</evidence>
<dbReference type="Proteomes" id="UP000070501">
    <property type="component" value="Unassembled WGS sequence"/>
</dbReference>
<dbReference type="AlphaFoldDB" id="A0A136IUA6"/>
<dbReference type="STRING" id="196109.A0A136IUA6"/>
<keyword evidence="2" id="KW-1185">Reference proteome</keyword>
<dbReference type="OrthoDB" id="2687876at2759"/>
<dbReference type="InParanoid" id="A0A136IUA6"/>
<sequence length="148" mass="16332">MAYLISRATPPATPPEQQAQLAPDFLGHIREGCHDDGRAISLLLEEITGGARHAEPNDAEAYRSALWRLCREVGLVRRDCNRYKFLVRPDDNGSGGGVVLSDFGSVAFVEDLEEQEHRAMMEAMIEGLYEQLRDERGAGAGFQTVGSR</sequence>
<evidence type="ECO:0000313" key="2">
    <source>
        <dbReference type="Proteomes" id="UP000070501"/>
    </source>
</evidence>
<dbReference type="EMBL" id="KQ964258">
    <property type="protein sequence ID" value="KXJ88507.1"/>
    <property type="molecule type" value="Genomic_DNA"/>
</dbReference>